<sequence>MAMTGTVQTRNEKTITYATVTWDQMHCDARLLAATLLRDCSPFRGIVAITRGGLIPAAILGRELGCRLIESISVASYAGEEGTQQEPELLKAAAAAGDGEGFLIVDDLVDSGVTARYVRRMLPKAVFACLYAKPDGRPHADHFVTEVPQDTWVLFPWDMAPQFIPPLNQDRTV</sequence>
<dbReference type="Proteomes" id="UP001165633">
    <property type="component" value="Unassembled WGS sequence"/>
</dbReference>
<evidence type="ECO:0000256" key="6">
    <source>
        <dbReference type="ARBA" id="ARBA00022842"/>
    </source>
</evidence>
<feature type="binding site" evidence="8">
    <location>
        <position position="110"/>
    </location>
    <ligand>
        <name>xanthine</name>
        <dbReference type="ChEBI" id="CHEBI:17712"/>
    </ligand>
</feature>
<dbReference type="NCBIfam" id="NF006613">
    <property type="entry name" value="PRK09177.1"/>
    <property type="match status" value="1"/>
</dbReference>
<keyword evidence="4 8" id="KW-0479">Metal-binding</keyword>
<comment type="caution">
    <text evidence="10">The sequence shown here is derived from an EMBL/GenBank/DDBJ whole genome shotgun (WGS) entry which is preliminary data.</text>
</comment>
<reference evidence="10" key="1">
    <citation type="submission" date="2022-07" db="EMBL/GenBank/DDBJ databases">
        <title>Bombella genomes.</title>
        <authorList>
            <person name="Harer L."/>
            <person name="Styblova S."/>
            <person name="Ehrmann M."/>
        </authorList>
    </citation>
    <scope>NUCLEOTIDE SEQUENCE</scope>
    <source>
        <strain evidence="10">TMW 2.2559</strain>
    </source>
</reference>
<dbReference type="HAMAP" id="MF_01903">
    <property type="entry name" value="XGPRT"/>
    <property type="match status" value="1"/>
</dbReference>
<feature type="binding site" evidence="8">
    <location>
        <position position="153"/>
    </location>
    <ligand>
        <name>guanine</name>
        <dbReference type="ChEBI" id="CHEBI:16235"/>
    </ligand>
</feature>
<evidence type="ECO:0000256" key="1">
    <source>
        <dbReference type="ARBA" id="ARBA00022475"/>
    </source>
</evidence>
<evidence type="ECO:0000313" key="11">
    <source>
        <dbReference type="Proteomes" id="UP001165633"/>
    </source>
</evidence>
<comment type="catalytic activity">
    <reaction evidence="8">
        <text>XMP + diphosphate = xanthine + 5-phospho-alpha-D-ribose 1-diphosphate</text>
        <dbReference type="Rhea" id="RHEA:10800"/>
        <dbReference type="ChEBI" id="CHEBI:17712"/>
        <dbReference type="ChEBI" id="CHEBI:33019"/>
        <dbReference type="ChEBI" id="CHEBI:57464"/>
        <dbReference type="ChEBI" id="CHEBI:58017"/>
        <dbReference type="EC" id="2.4.2.22"/>
    </reaction>
</comment>
<name>A0ABT3WEF4_9PROT</name>
<keyword evidence="7 8" id="KW-0472">Membrane</keyword>
<keyword evidence="1 8" id="KW-1003">Cell membrane</keyword>
<dbReference type="SUPFAM" id="SSF53271">
    <property type="entry name" value="PRTase-like"/>
    <property type="match status" value="1"/>
</dbReference>
<dbReference type="EC" id="2.4.2.22" evidence="8"/>
<protein>
    <recommendedName>
        <fullName evidence="8">Xanthine-guanine phosphoribosyltransferase</fullName>
        <shortName evidence="8">XGPRT</shortName>
        <ecNumber evidence="8">2.4.2.22</ecNumber>
    </recommendedName>
    <alternativeName>
        <fullName evidence="8">Xanthine phosphoribosyltransferase</fullName>
    </alternativeName>
</protein>
<dbReference type="CDD" id="cd06223">
    <property type="entry name" value="PRTases_typeI"/>
    <property type="match status" value="1"/>
</dbReference>
<evidence type="ECO:0000256" key="4">
    <source>
        <dbReference type="ARBA" id="ARBA00022723"/>
    </source>
</evidence>
<evidence type="ECO:0000313" key="10">
    <source>
        <dbReference type="EMBL" id="MCX5615988.1"/>
    </source>
</evidence>
<gene>
    <name evidence="8 10" type="primary">gpt</name>
    <name evidence="10" type="ORF">NQF87_03220</name>
</gene>
<evidence type="ECO:0000256" key="8">
    <source>
        <dbReference type="HAMAP-Rule" id="MF_01903"/>
    </source>
</evidence>
<feature type="binding site" evidence="8">
    <location>
        <position position="85"/>
    </location>
    <ligand>
        <name>5-phospho-alpha-D-ribose 1-diphosphate</name>
        <dbReference type="ChEBI" id="CHEBI:58017"/>
    </ligand>
</feature>
<keyword evidence="5 8" id="KW-0660">Purine salvage</keyword>
<evidence type="ECO:0000256" key="5">
    <source>
        <dbReference type="ARBA" id="ARBA00022726"/>
    </source>
</evidence>
<evidence type="ECO:0000259" key="9">
    <source>
        <dbReference type="Pfam" id="PF00156"/>
    </source>
</evidence>
<proteinExistence type="inferred from homology"/>
<comment type="function">
    <text evidence="8">Purine salvage pathway enzyme that catalyzes the transfer of the ribosyl-5-phosphate group from 5-phospho-alpha-D-ribose 1-diphosphate (PRPP) to the N9 position of the 6-oxopurines guanine and xanthine to form the corresponding ribonucleotides GMP (guanosine 5'-monophosphate) and XMP (xanthosine 5'-monophosphate), with the release of PPi. To a lesser extent, also acts on hypoxanthine.</text>
</comment>
<feature type="binding site" evidence="8">
    <location>
        <begin position="152"/>
        <end position="153"/>
    </location>
    <ligand>
        <name>GMP</name>
        <dbReference type="ChEBI" id="CHEBI:58115"/>
    </ligand>
</feature>
<feature type="binding site" evidence="8">
    <location>
        <begin position="106"/>
        <end position="114"/>
    </location>
    <ligand>
        <name>5-phospho-alpha-D-ribose 1-diphosphate</name>
        <dbReference type="ChEBI" id="CHEBI:58017"/>
    </ligand>
</feature>
<feature type="binding site" evidence="8">
    <location>
        <position position="110"/>
    </location>
    <ligand>
        <name>guanine</name>
        <dbReference type="ChEBI" id="CHEBI:16235"/>
    </ligand>
</feature>
<comment type="similarity">
    <text evidence="8">Belongs to the purine/pyrimidine phosphoribosyltransferase family. XGPT subfamily.</text>
</comment>
<keyword evidence="6 8" id="KW-0460">Magnesium</keyword>
<keyword evidence="11" id="KW-1185">Reference proteome</keyword>
<evidence type="ECO:0000256" key="3">
    <source>
        <dbReference type="ARBA" id="ARBA00022679"/>
    </source>
</evidence>
<feature type="binding site" evidence="8">
    <location>
        <position position="153"/>
    </location>
    <ligand>
        <name>xanthine</name>
        <dbReference type="ChEBI" id="CHEBI:17712"/>
    </ligand>
</feature>
<dbReference type="PANTHER" id="PTHR39563:SF1">
    <property type="entry name" value="XANTHINE-GUANINE PHOSPHORIBOSYLTRANSFERASE"/>
    <property type="match status" value="1"/>
</dbReference>
<dbReference type="Pfam" id="PF00156">
    <property type="entry name" value="Pribosyltran"/>
    <property type="match status" value="1"/>
</dbReference>
<accession>A0ABT3WEF4</accession>
<dbReference type="InterPro" id="IPR029057">
    <property type="entry name" value="PRTase-like"/>
</dbReference>
<dbReference type="PANTHER" id="PTHR39563">
    <property type="entry name" value="XANTHINE PHOSPHORIBOSYLTRANSFERASE"/>
    <property type="match status" value="1"/>
</dbReference>
<comment type="pathway">
    <text evidence="8">Purine metabolism; XMP biosynthesis via salvage pathway; XMP from xanthine: step 1/1.</text>
</comment>
<comment type="catalytic activity">
    <reaction evidence="8">
        <text>IMP + diphosphate = hypoxanthine + 5-phospho-alpha-D-ribose 1-diphosphate</text>
        <dbReference type="Rhea" id="RHEA:17973"/>
        <dbReference type="ChEBI" id="CHEBI:17368"/>
        <dbReference type="ChEBI" id="CHEBI:33019"/>
        <dbReference type="ChEBI" id="CHEBI:58017"/>
        <dbReference type="ChEBI" id="CHEBI:58053"/>
    </reaction>
</comment>
<comment type="subunit">
    <text evidence="8">Homotetramer.</text>
</comment>
<feature type="binding site" evidence="8">
    <location>
        <position position="85"/>
    </location>
    <ligand>
        <name>GMP</name>
        <dbReference type="ChEBI" id="CHEBI:58115"/>
    </ligand>
</feature>
<comment type="catalytic activity">
    <reaction evidence="8">
        <text>GMP + diphosphate = guanine + 5-phospho-alpha-D-ribose 1-diphosphate</text>
        <dbReference type="Rhea" id="RHEA:25424"/>
        <dbReference type="ChEBI" id="CHEBI:16235"/>
        <dbReference type="ChEBI" id="CHEBI:33019"/>
        <dbReference type="ChEBI" id="CHEBI:58017"/>
        <dbReference type="ChEBI" id="CHEBI:58115"/>
    </reaction>
</comment>
<feature type="binding site" evidence="8">
    <location>
        <begin position="51"/>
        <end position="52"/>
    </location>
    <ligand>
        <name>5-phospho-alpha-D-ribose 1-diphosphate</name>
        <dbReference type="ChEBI" id="CHEBI:58017"/>
    </ligand>
</feature>
<dbReference type="InterPro" id="IPR023747">
    <property type="entry name" value="Xanthine_Guanine_PRibTrfase"/>
</dbReference>
<dbReference type="EMBL" id="JANIDV010000001">
    <property type="protein sequence ID" value="MCX5615988.1"/>
    <property type="molecule type" value="Genomic_DNA"/>
</dbReference>
<keyword evidence="2 8" id="KW-0328">Glycosyltransferase</keyword>
<dbReference type="RefSeq" id="WP_266126961.1">
    <property type="nucleotide sequence ID" value="NZ_JANIDV010000001.1"/>
</dbReference>
<dbReference type="GO" id="GO:0000310">
    <property type="term" value="F:xanthine phosphoribosyltransferase activity"/>
    <property type="evidence" value="ECO:0007669"/>
    <property type="project" value="UniProtKB-EC"/>
</dbReference>
<feature type="binding site" evidence="8">
    <location>
        <begin position="110"/>
        <end position="114"/>
    </location>
    <ligand>
        <name>GMP</name>
        <dbReference type="ChEBI" id="CHEBI:58115"/>
    </ligand>
</feature>
<keyword evidence="3 8" id="KW-0808">Transferase</keyword>
<organism evidence="10 11">
    <name type="scientific">Bombella dulcis</name>
    <dbReference type="NCBI Taxonomy" id="2967339"/>
    <lineage>
        <taxon>Bacteria</taxon>
        <taxon>Pseudomonadati</taxon>
        <taxon>Pseudomonadota</taxon>
        <taxon>Alphaproteobacteria</taxon>
        <taxon>Acetobacterales</taxon>
        <taxon>Acetobacteraceae</taxon>
        <taxon>Bombella</taxon>
    </lineage>
</organism>
<comment type="subcellular location">
    <subcellularLocation>
        <location evidence="8">Cell membrane</location>
        <topology evidence="8">Peripheral membrane protein</topology>
    </subcellularLocation>
</comment>
<feature type="domain" description="Phosphoribosyltransferase" evidence="9">
    <location>
        <begin position="46"/>
        <end position="162"/>
    </location>
</feature>
<feature type="binding site" evidence="8">
    <location>
        <position position="107"/>
    </location>
    <ligand>
        <name>Mg(2+)</name>
        <dbReference type="ChEBI" id="CHEBI:18420"/>
    </ligand>
</feature>
<comment type="pathway">
    <text evidence="8">Purine metabolism; GMP biosynthesis via salvage pathway; GMP from guanine: step 1/1.</text>
</comment>
<evidence type="ECO:0000256" key="7">
    <source>
        <dbReference type="ARBA" id="ARBA00023136"/>
    </source>
</evidence>
<evidence type="ECO:0000256" key="2">
    <source>
        <dbReference type="ARBA" id="ARBA00022676"/>
    </source>
</evidence>
<comment type="cofactor">
    <cofactor evidence="8">
        <name>Mg(2+)</name>
        <dbReference type="ChEBI" id="CHEBI:18420"/>
    </cofactor>
</comment>
<dbReference type="Gene3D" id="3.40.50.2020">
    <property type="match status" value="1"/>
</dbReference>
<dbReference type="InterPro" id="IPR000836">
    <property type="entry name" value="PRTase_dom"/>
</dbReference>